<dbReference type="AlphaFoldDB" id="A0A1H0KW14"/>
<dbReference type="Gene3D" id="3.40.50.720">
    <property type="entry name" value="NAD(P)-binding Rossmann-like Domain"/>
    <property type="match status" value="1"/>
</dbReference>
<accession>A0A1H0KW14</accession>
<dbReference type="CDD" id="cd05262">
    <property type="entry name" value="SDR_a7"/>
    <property type="match status" value="1"/>
</dbReference>
<dbReference type="OrthoDB" id="9787292at2"/>
<dbReference type="EMBL" id="LT629710">
    <property type="protein sequence ID" value="SDO60129.1"/>
    <property type="molecule type" value="Genomic_DNA"/>
</dbReference>
<reference evidence="2 3" key="1">
    <citation type="submission" date="2016-10" db="EMBL/GenBank/DDBJ databases">
        <authorList>
            <person name="de Groot N.N."/>
        </authorList>
    </citation>
    <scope>NUCLEOTIDE SEQUENCE [LARGE SCALE GENOMIC DNA]</scope>
    <source>
        <strain evidence="3">P4-7,KCTC 19426,CECT 7604</strain>
    </source>
</reference>
<name>A0A1H0KW14_9ACTN</name>
<evidence type="ECO:0000259" key="1">
    <source>
        <dbReference type="Pfam" id="PF01370"/>
    </source>
</evidence>
<evidence type="ECO:0000313" key="2">
    <source>
        <dbReference type="EMBL" id="SDO60129.1"/>
    </source>
</evidence>
<dbReference type="InterPro" id="IPR051783">
    <property type="entry name" value="NAD(P)-dependent_oxidoreduct"/>
</dbReference>
<dbReference type="RefSeq" id="WP_090475380.1">
    <property type="nucleotide sequence ID" value="NZ_LT629710.1"/>
</dbReference>
<protein>
    <submittedName>
        <fullName evidence="2">Nucleoside-diphosphate-sugar epimerase</fullName>
    </submittedName>
</protein>
<dbReference type="InterPro" id="IPR036291">
    <property type="entry name" value="NAD(P)-bd_dom_sf"/>
</dbReference>
<dbReference type="PANTHER" id="PTHR48079:SF6">
    <property type="entry name" value="NAD(P)-BINDING DOMAIN-CONTAINING PROTEIN-RELATED"/>
    <property type="match status" value="1"/>
</dbReference>
<dbReference type="Proteomes" id="UP000198741">
    <property type="component" value="Chromosome I"/>
</dbReference>
<organism evidence="2 3">
    <name type="scientific">Nakamurella panacisegetis</name>
    <dbReference type="NCBI Taxonomy" id="1090615"/>
    <lineage>
        <taxon>Bacteria</taxon>
        <taxon>Bacillati</taxon>
        <taxon>Actinomycetota</taxon>
        <taxon>Actinomycetes</taxon>
        <taxon>Nakamurellales</taxon>
        <taxon>Nakamurellaceae</taxon>
        <taxon>Nakamurella</taxon>
    </lineage>
</organism>
<evidence type="ECO:0000313" key="3">
    <source>
        <dbReference type="Proteomes" id="UP000198741"/>
    </source>
</evidence>
<proteinExistence type="predicted"/>
<dbReference type="GO" id="GO:0005737">
    <property type="term" value="C:cytoplasm"/>
    <property type="evidence" value="ECO:0007669"/>
    <property type="project" value="TreeGrafter"/>
</dbReference>
<dbReference type="InterPro" id="IPR001509">
    <property type="entry name" value="Epimerase_deHydtase"/>
</dbReference>
<dbReference type="GO" id="GO:0004029">
    <property type="term" value="F:aldehyde dehydrogenase (NAD+) activity"/>
    <property type="evidence" value="ECO:0007669"/>
    <property type="project" value="TreeGrafter"/>
</dbReference>
<dbReference type="SUPFAM" id="SSF51735">
    <property type="entry name" value="NAD(P)-binding Rossmann-fold domains"/>
    <property type="match status" value="1"/>
</dbReference>
<dbReference type="STRING" id="1090615.SAMN04515671_1452"/>
<dbReference type="PANTHER" id="PTHR48079">
    <property type="entry name" value="PROTEIN YEEZ"/>
    <property type="match status" value="1"/>
</dbReference>
<feature type="domain" description="NAD-dependent epimerase/dehydratase" evidence="1">
    <location>
        <begin position="3"/>
        <end position="218"/>
    </location>
</feature>
<gene>
    <name evidence="2" type="ORF">SAMN04515671_1452</name>
</gene>
<sequence>MHIFVTGGSGWIGSAVIPELLAHGHTVLALARSDASAIAAERLGAEVLRGDLDDSDLLRAAAARTNAVIHMAYRHDLGQVGGAETDAKAIEAFTTATAGTDKRIVVTGATISVPGRAATEMDELVPVGPIAARIANLRHALAAAKSGAHVSLVMVPRTVHGNGERHGFIPQLVTRARATGVSAYVGDGTNRWPAVHISDIATLYRLAVQDAPAGSVLNAVGEEGVRVRDIAEAIGKHLGIPAEPRPATEFGMPLGALLAGDMPASSALTQQLLGWTPIHPGLLEDIGLGHYFQ</sequence>
<dbReference type="Pfam" id="PF01370">
    <property type="entry name" value="Epimerase"/>
    <property type="match status" value="1"/>
</dbReference>
<keyword evidence="3" id="KW-1185">Reference proteome</keyword>